<accession>A0A1L9S5Q1</accession>
<dbReference type="PANTHER" id="PTHR37574:SF1">
    <property type="entry name" value="LIPASE B"/>
    <property type="match status" value="1"/>
</dbReference>
<name>A0A1L9S5Q1_9EURO</name>
<reference evidence="3" key="1">
    <citation type="journal article" date="2017" name="Genome Biol.">
        <title>Comparative genomics reveals high biological diversity and specific adaptations in the industrially and medically important fungal genus Aspergillus.</title>
        <authorList>
            <person name="de Vries R.P."/>
            <person name="Riley R."/>
            <person name="Wiebenga A."/>
            <person name="Aguilar-Osorio G."/>
            <person name="Amillis S."/>
            <person name="Uchima C.A."/>
            <person name="Anderluh G."/>
            <person name="Asadollahi M."/>
            <person name="Askin M."/>
            <person name="Barry K."/>
            <person name="Battaglia E."/>
            <person name="Bayram O."/>
            <person name="Benocci T."/>
            <person name="Braus-Stromeyer S.A."/>
            <person name="Caldana C."/>
            <person name="Canovas D."/>
            <person name="Cerqueira G.C."/>
            <person name="Chen F."/>
            <person name="Chen W."/>
            <person name="Choi C."/>
            <person name="Clum A."/>
            <person name="Dos Santos R.A."/>
            <person name="Damasio A.R."/>
            <person name="Diallinas G."/>
            <person name="Emri T."/>
            <person name="Fekete E."/>
            <person name="Flipphi M."/>
            <person name="Freyberg S."/>
            <person name="Gallo A."/>
            <person name="Gournas C."/>
            <person name="Habgood R."/>
            <person name="Hainaut M."/>
            <person name="Harispe M.L."/>
            <person name="Henrissat B."/>
            <person name="Hilden K.S."/>
            <person name="Hope R."/>
            <person name="Hossain A."/>
            <person name="Karabika E."/>
            <person name="Karaffa L."/>
            <person name="Karanyi Z."/>
            <person name="Krasevec N."/>
            <person name="Kuo A."/>
            <person name="Kusch H."/>
            <person name="LaButti K."/>
            <person name="Lagendijk E.L."/>
            <person name="Lapidus A."/>
            <person name="Levasseur A."/>
            <person name="Lindquist E."/>
            <person name="Lipzen A."/>
            <person name="Logrieco A.F."/>
            <person name="MacCabe A."/>
            <person name="Maekelae M.R."/>
            <person name="Malavazi I."/>
            <person name="Melin P."/>
            <person name="Meyer V."/>
            <person name="Mielnichuk N."/>
            <person name="Miskei M."/>
            <person name="Molnar A.P."/>
            <person name="Mule G."/>
            <person name="Ngan C.Y."/>
            <person name="Orejas M."/>
            <person name="Orosz E."/>
            <person name="Ouedraogo J.P."/>
            <person name="Overkamp K.M."/>
            <person name="Park H.-S."/>
            <person name="Perrone G."/>
            <person name="Piumi F."/>
            <person name="Punt P.J."/>
            <person name="Ram A.F."/>
            <person name="Ramon A."/>
            <person name="Rauscher S."/>
            <person name="Record E."/>
            <person name="Riano-Pachon D.M."/>
            <person name="Robert V."/>
            <person name="Roehrig J."/>
            <person name="Ruller R."/>
            <person name="Salamov A."/>
            <person name="Salih N.S."/>
            <person name="Samson R.A."/>
            <person name="Sandor E."/>
            <person name="Sanguinetti M."/>
            <person name="Schuetze T."/>
            <person name="Sepcic K."/>
            <person name="Shelest E."/>
            <person name="Sherlock G."/>
            <person name="Sophianopoulou V."/>
            <person name="Squina F.M."/>
            <person name="Sun H."/>
            <person name="Susca A."/>
            <person name="Todd R.B."/>
            <person name="Tsang A."/>
            <person name="Unkles S.E."/>
            <person name="van de Wiele N."/>
            <person name="van Rossen-Uffink D."/>
            <person name="Oliveira J.V."/>
            <person name="Vesth T.C."/>
            <person name="Visser J."/>
            <person name="Yu J.-H."/>
            <person name="Zhou M."/>
            <person name="Andersen M.R."/>
            <person name="Archer D.B."/>
            <person name="Baker S.E."/>
            <person name="Benoit I."/>
            <person name="Brakhage A.A."/>
            <person name="Braus G.H."/>
            <person name="Fischer R."/>
            <person name="Frisvad J.C."/>
            <person name="Goldman G.H."/>
            <person name="Houbraken J."/>
            <person name="Oakley B."/>
            <person name="Pocsi I."/>
            <person name="Scazzocchio C."/>
            <person name="Seiboth B."/>
            <person name="vanKuyk P.A."/>
            <person name="Wortman J."/>
            <person name="Dyer P.S."/>
            <person name="Grigoriev I.V."/>
        </authorList>
    </citation>
    <scope>NUCLEOTIDE SEQUENCE [LARGE SCALE GENOMIC DNA]</scope>
    <source>
        <strain evidence="3">CBS 506.65</strain>
    </source>
</reference>
<dbReference type="PANTHER" id="PTHR37574">
    <property type="entry name" value="LIPASE B"/>
    <property type="match status" value="1"/>
</dbReference>
<dbReference type="RefSeq" id="XP_022577001.1">
    <property type="nucleotide sequence ID" value="XM_022730131.1"/>
</dbReference>
<feature type="compositionally biased region" description="Basic and acidic residues" evidence="1">
    <location>
        <begin position="1"/>
        <end position="16"/>
    </location>
</feature>
<dbReference type="STRING" id="1073090.A0A1L9S5Q1"/>
<dbReference type="GeneID" id="34616595"/>
<proteinExistence type="predicted"/>
<protein>
    <recommendedName>
        <fullName evidence="4">AB hydrolase-1 domain-containing protein</fullName>
    </recommendedName>
</protein>
<dbReference type="InterPro" id="IPR029058">
    <property type="entry name" value="AB_hydrolase_fold"/>
</dbReference>
<dbReference type="Proteomes" id="UP000184188">
    <property type="component" value="Unassembled WGS sequence"/>
</dbReference>
<evidence type="ECO:0000256" key="1">
    <source>
        <dbReference type="SAM" id="MobiDB-lite"/>
    </source>
</evidence>
<evidence type="ECO:0000313" key="3">
    <source>
        <dbReference type="Proteomes" id="UP000184188"/>
    </source>
</evidence>
<dbReference type="EMBL" id="KV878359">
    <property type="protein sequence ID" value="OJJ42491.1"/>
    <property type="molecule type" value="Genomic_DNA"/>
</dbReference>
<sequence length="354" mass="37926">MFLRKKENINCHENQHPDPPTPLFPGVSQQDAPYSLAEDILRAALYIPAGFAFGADGKTAVLLVPGTGTYGGEAYEHNFGKLLAASAFGDPLWLNIPGRMCDASPRNAEFVAYAIHYITARSAGPSPASLAVVGWSQGNLAVQWALKYWPSTRARVSNFIALSADFAGTLQAWGLCPVKNTPGTPAVWNQTRNASFIATLRADGGDSAYVPTTSVYSATDEVVQPQSGARASALLRDERNVGVTNCELQVAARLKPAGMVYSHEAVMANPLAWALAEDAIRNGGPGQLDRIQDLSAVCMHTKAAGLNMLDMALTQSLAASALKSILLYLPKRGQEEVLPSYTQLNKELESIHRS</sequence>
<dbReference type="VEuPathDB" id="FungiDB:ASPZODRAFT_76823"/>
<evidence type="ECO:0008006" key="4">
    <source>
        <dbReference type="Google" id="ProtNLM"/>
    </source>
</evidence>
<dbReference type="OrthoDB" id="4605274at2759"/>
<feature type="region of interest" description="Disordered" evidence="1">
    <location>
        <begin position="1"/>
        <end position="24"/>
    </location>
</feature>
<dbReference type="AlphaFoldDB" id="A0A1L9S5Q1"/>
<organism evidence="2 3">
    <name type="scientific">Penicilliopsis zonata CBS 506.65</name>
    <dbReference type="NCBI Taxonomy" id="1073090"/>
    <lineage>
        <taxon>Eukaryota</taxon>
        <taxon>Fungi</taxon>
        <taxon>Dikarya</taxon>
        <taxon>Ascomycota</taxon>
        <taxon>Pezizomycotina</taxon>
        <taxon>Eurotiomycetes</taxon>
        <taxon>Eurotiomycetidae</taxon>
        <taxon>Eurotiales</taxon>
        <taxon>Aspergillaceae</taxon>
        <taxon>Penicilliopsis</taxon>
    </lineage>
</organism>
<dbReference type="InterPro" id="IPR053228">
    <property type="entry name" value="Stereospecific_Lipase"/>
</dbReference>
<dbReference type="Gene3D" id="3.40.50.1820">
    <property type="entry name" value="alpha/beta hydrolase"/>
    <property type="match status" value="1"/>
</dbReference>
<evidence type="ECO:0000313" key="2">
    <source>
        <dbReference type="EMBL" id="OJJ42491.1"/>
    </source>
</evidence>
<gene>
    <name evidence="2" type="ORF">ASPZODRAFT_76823</name>
</gene>
<keyword evidence="3" id="KW-1185">Reference proteome</keyword>
<dbReference type="SUPFAM" id="SSF53474">
    <property type="entry name" value="alpha/beta-Hydrolases"/>
    <property type="match status" value="1"/>
</dbReference>